<reference evidence="13" key="1">
    <citation type="submission" date="2022-12" db="EMBL/GenBank/DDBJ databases">
        <authorList>
            <person name="Webb A."/>
        </authorList>
    </citation>
    <scope>NUCLEOTIDE SEQUENCE</scope>
    <source>
        <strain evidence="13">Pd1</strain>
    </source>
</reference>
<evidence type="ECO:0000256" key="1">
    <source>
        <dbReference type="ARBA" id="ARBA00000900"/>
    </source>
</evidence>
<evidence type="ECO:0000256" key="3">
    <source>
        <dbReference type="ARBA" id="ARBA00022679"/>
    </source>
</evidence>
<feature type="compositionally biased region" description="Acidic residues" evidence="11">
    <location>
        <begin position="1250"/>
        <end position="1259"/>
    </location>
</feature>
<dbReference type="InterPro" id="IPR039164">
    <property type="entry name" value="UBR1-like"/>
</dbReference>
<accession>A0AAV0VCC2</accession>
<dbReference type="FunFam" id="2.10.110.30:FF:000002">
    <property type="entry name" value="Putative e3 ubiquitin-protein ligase ubr3"/>
    <property type="match status" value="1"/>
</dbReference>
<comment type="pathway">
    <text evidence="2 10">Protein modification; protein ubiquitination.</text>
</comment>
<evidence type="ECO:0000256" key="2">
    <source>
        <dbReference type="ARBA" id="ARBA00004906"/>
    </source>
</evidence>
<evidence type="ECO:0000313" key="13">
    <source>
        <dbReference type="EMBL" id="CAI5746123.1"/>
    </source>
</evidence>
<evidence type="ECO:0000256" key="8">
    <source>
        <dbReference type="ARBA" id="ARBA00046341"/>
    </source>
</evidence>
<dbReference type="GO" id="GO:0071596">
    <property type="term" value="P:ubiquitin-dependent protein catabolic process via the N-end rule pathway"/>
    <property type="evidence" value="ECO:0007669"/>
    <property type="project" value="UniProtKB-UniRule"/>
</dbReference>
<dbReference type="GO" id="GO:0008270">
    <property type="term" value="F:zinc ion binding"/>
    <property type="evidence" value="ECO:0007669"/>
    <property type="project" value="UniProtKB-UniRule"/>
</dbReference>
<organism evidence="13 14">
    <name type="scientific">Peronospora destructor</name>
    <dbReference type="NCBI Taxonomy" id="86335"/>
    <lineage>
        <taxon>Eukaryota</taxon>
        <taxon>Sar</taxon>
        <taxon>Stramenopiles</taxon>
        <taxon>Oomycota</taxon>
        <taxon>Peronosporomycetes</taxon>
        <taxon>Peronosporales</taxon>
        <taxon>Peronosporaceae</taxon>
        <taxon>Peronospora</taxon>
    </lineage>
</organism>
<feature type="region of interest" description="Disordered" evidence="11">
    <location>
        <begin position="1564"/>
        <end position="1585"/>
    </location>
</feature>
<dbReference type="Pfam" id="PF02207">
    <property type="entry name" value="zf-UBR"/>
    <property type="match status" value="1"/>
</dbReference>
<comment type="similarity">
    <text evidence="8 10">Belongs to the E3 ubiquitin-protein ligase UBR1-like family.</text>
</comment>
<dbReference type="InterPro" id="IPR003126">
    <property type="entry name" value="Znf_UBR"/>
</dbReference>
<feature type="compositionally biased region" description="Acidic residues" evidence="11">
    <location>
        <begin position="1747"/>
        <end position="1756"/>
    </location>
</feature>
<evidence type="ECO:0000256" key="4">
    <source>
        <dbReference type="ARBA" id="ARBA00022723"/>
    </source>
</evidence>
<sequence>MSTLLRLNDLRALRTFLKAQSIEDICYKIIPSLMLKVRRLPSPNDDDDNKTKSVLLDDINDFLDTILLARADNALIHENSNNMATFPQNDGHFLPVIRDAFFAHFKPKSSIQVLCGYLFQRNDIVFNCKTCQSDETCVLCLKCFQNGNHEGHDVFFHRTSPGGVCDCGDSEAWKPEGFCVYHGQREGDAATAMNSDSAGLLPEEIVQVADTLFTAIVDFCVEMAKRSMQVFDAEFVDAQGRQTLHELRLELQERNYSLEDAQVVERQFHVRICNDDVHSDEDLIRSLSQKRIFKAEDLVRAIDSNGSEIVARNLTLRDALMLMQALKSEGWHVCVMQDTFIHDEDVLLRVTQWVKAICSLSKQLHVLFCDKLFATNGTSKEPIQAMFLSDPYFRKDIVLELYELYLKLQGDKGPKLQFSIVFLKVYSRMMVKYFCGVGTREESLFQYGVQILTTPSIVHHLASMGLLDMLLDIINTALEMARTPTLPLHQHQGLYHTLDCDHPLLKFKRYHFVIENFGYVLGIPAISSTLLLRSDLLEKWLNALAQIQGLDPQVRIQDGRAHVTYETQSWLTAFAFHANVSKILTFISKGLRYHEAEDTETLNQDREHMVFKMLEGFWGQLDGTGMAITRLQLYAPPCSKLMGSPYTEKIVKYDVLTQPVSFHNPLHGLLSSFLIESLYHGPSSSPGSAVPWVTNWGTLLERSMAKVLQTEEEEQKDAVEHKKTMLIYGMMEYPLRSLVLCAHISCGLWIRNGQNMQRQMLNYTSPPWCSELRDLDLFLVQVSATIVGFSKFLTIFFDRFGLSEWLLVWANVRTANNESSGISARGTPSSGSEDEKHVCVLEAALLQLIWILTELTPPLDAIEQRDTVLRREIIHRLSQHPCRLSELLDQTAFVVSTPFGGISARQEKQHLTRLERILDEVADEQVKRSVMVAPLGDGSCDEDSVGDGAMEPTKYILKKAYYKEYDPSFYHLSRSCHEKAQFARQEALFKTWKVEDPPIPLVAQVPSPHLSLVTVRFLVLEKELLGVLRLILEDAYCHAVGHCEGMSCNPGVKRTNVMVVLRAIHLINLVVLVLKGEAGSATLPQQNEAVLYDHKRRQALVYLCSGPDTFEEADNSLRGKKRVKRQSMSPDDGDVEMNSDQSDLGEVKDLSIVALLVALSKDLVKHDFKTSKSTISAVYWILNELAALDRVIHAYVELEIWSGMKKHEEQVTENGMSKAQLKKLHQQRAIAAMMARQKAFAQSSAFADLDDENQDDDESGGSGSSGKPGIDADDPNHDMLGHKFVYRPPPPPDCIICSQKERNEPIMYIGHAQMSKVNTHAQEHLPGNVETALSDEKYQCVVNKFTTSPALVFPPQIHLSLCGHAVHLHCWQKYFESVKAQSRFNLEHSQTNIAFDANFGEFLCPLCQALSSMLVPCLPVCSPTTSAEQQCDRDGMERVFQSKQDTSIILSWLSEGLPSRLETLAPEDESMRDDEDEDERTRMRRQDGVRAMNQFALSFLEAMLRFQPEMTRLATAMNALKKGFLSTGPQLTHLIWSSVALTITSTQVSGISSAIYSLEMHASSSKNGHKGASWRSNSATRTNAGTGAATAASSFSSLRITNILNPAVPSLKTRVAVSLPEALDPQLDQCTPKDDSKLNVLLRSLRRVSLLFTKRRRGFYKSMCFPIVQNLRLALSPQQWSQVLPQGPPLQLGLPILCQDLFYLSVAICSSMLTTKADILLTIRSFCVLYMAQVLIQIAQMEAEDEDNCLEEEQNEAEQRVAAATNGSSLEQQNEMQRGLESLMARLAQESGVGFVGKGQDGEGGDTVDRSHRRPAPRGRQLQLLFESSCLAFMRQVTLLCRAFFRGEHDPDASWSANFVSSLRLSTNYHDMCQQVGLPRITQLLADEALVEYLARAARELRVRPTSAALPKELLLRYKQHGYAGPIIVELQKLILSEENEAFSGRGAIIARSNLREMPKLPLRLEPDAQQDKTLFHFANVRLVKLAHSYTDLHSEVLGKSKCKQTWKTVENPAICLVCEQVLCAGTECCRRRSDGMGACTHHAMTCGAGVGLFFLMRSSSVLLVFGPRSSYFGSPYLDMFGEEDINVRRGRPLYLNAKRMKALQALYANHQLANEVARNRRTSDQYIRNNYY</sequence>
<feature type="compositionally biased region" description="Polar residues" evidence="11">
    <location>
        <begin position="1765"/>
        <end position="1775"/>
    </location>
</feature>
<feature type="domain" description="UBR-type" evidence="12">
    <location>
        <begin position="113"/>
        <end position="184"/>
    </location>
</feature>
<dbReference type="Proteomes" id="UP001162029">
    <property type="component" value="Unassembled WGS sequence"/>
</dbReference>
<evidence type="ECO:0000256" key="6">
    <source>
        <dbReference type="ARBA" id="ARBA00022786"/>
    </source>
</evidence>
<feature type="region of interest" description="Disordered" evidence="11">
    <location>
        <begin position="1115"/>
        <end position="1141"/>
    </location>
</feature>
<dbReference type="InterPro" id="IPR044046">
    <property type="entry name" value="E3_ligase_UBR-like_C"/>
</dbReference>
<dbReference type="GO" id="GO:0061630">
    <property type="term" value="F:ubiquitin protein ligase activity"/>
    <property type="evidence" value="ECO:0007669"/>
    <property type="project" value="UniProtKB-UniRule"/>
</dbReference>
<evidence type="ECO:0000256" key="7">
    <source>
        <dbReference type="ARBA" id="ARBA00022833"/>
    </source>
</evidence>
<dbReference type="EMBL" id="CANTFM010002359">
    <property type="protein sequence ID" value="CAI5746123.1"/>
    <property type="molecule type" value="Genomic_DNA"/>
</dbReference>
<dbReference type="GO" id="GO:0016567">
    <property type="term" value="P:protein ubiquitination"/>
    <property type="evidence" value="ECO:0007669"/>
    <property type="project" value="UniProtKB-UniRule"/>
</dbReference>
<dbReference type="PANTHER" id="PTHR21497:SF24">
    <property type="entry name" value="E3 UBIQUITIN-PROTEIN LIGASE UBR1"/>
    <property type="match status" value="1"/>
</dbReference>
<evidence type="ECO:0000256" key="11">
    <source>
        <dbReference type="SAM" id="MobiDB-lite"/>
    </source>
</evidence>
<dbReference type="GO" id="GO:0005737">
    <property type="term" value="C:cytoplasm"/>
    <property type="evidence" value="ECO:0007669"/>
    <property type="project" value="TreeGrafter"/>
</dbReference>
<proteinExistence type="inferred from homology"/>
<protein>
    <recommendedName>
        <fullName evidence="10">E3 ubiquitin-protein ligase</fullName>
        <ecNumber evidence="10">2.3.2.27</ecNumber>
    </recommendedName>
</protein>
<name>A0AAV0VCC2_9STRA</name>
<comment type="caution">
    <text evidence="13">The sequence shown here is derived from an EMBL/GenBank/DDBJ whole genome shotgun (WGS) entry which is preliminary data.</text>
</comment>
<dbReference type="Pfam" id="PF18995">
    <property type="entry name" value="PRT6_C"/>
    <property type="match status" value="1"/>
</dbReference>
<keyword evidence="3 10" id="KW-0808">Transferase</keyword>
<evidence type="ECO:0000256" key="5">
    <source>
        <dbReference type="ARBA" id="ARBA00022771"/>
    </source>
</evidence>
<evidence type="ECO:0000256" key="10">
    <source>
        <dbReference type="RuleBase" id="RU366018"/>
    </source>
</evidence>
<dbReference type="GO" id="GO:0000151">
    <property type="term" value="C:ubiquitin ligase complex"/>
    <property type="evidence" value="ECO:0007669"/>
    <property type="project" value="TreeGrafter"/>
</dbReference>
<feature type="region of interest" description="Disordered" evidence="11">
    <location>
        <begin position="1747"/>
        <end position="1775"/>
    </location>
</feature>
<feature type="region of interest" description="Disordered" evidence="11">
    <location>
        <begin position="1796"/>
        <end position="1815"/>
    </location>
</feature>
<dbReference type="SMART" id="SM00396">
    <property type="entry name" value="ZnF_UBR1"/>
    <property type="match status" value="1"/>
</dbReference>
<evidence type="ECO:0000313" key="14">
    <source>
        <dbReference type="Proteomes" id="UP001162029"/>
    </source>
</evidence>
<dbReference type="CDD" id="cd19673">
    <property type="entry name" value="UBR-box_UBR3"/>
    <property type="match status" value="1"/>
</dbReference>
<evidence type="ECO:0000259" key="12">
    <source>
        <dbReference type="PROSITE" id="PS51157"/>
    </source>
</evidence>
<dbReference type="CDD" id="cd16482">
    <property type="entry name" value="RING-H2_UBR1-like"/>
    <property type="match status" value="1"/>
</dbReference>
<dbReference type="EC" id="2.3.2.27" evidence="10"/>
<keyword evidence="5 10" id="KW-0863">Zinc-finger</keyword>
<dbReference type="PANTHER" id="PTHR21497">
    <property type="entry name" value="UBIQUITIN LIGASE E3 ALPHA-RELATED"/>
    <property type="match status" value="1"/>
</dbReference>
<feature type="zinc finger region" description="UBR-type" evidence="9">
    <location>
        <begin position="113"/>
        <end position="184"/>
    </location>
</feature>
<evidence type="ECO:0000256" key="9">
    <source>
        <dbReference type="PROSITE-ProRule" id="PRU00508"/>
    </source>
</evidence>
<keyword evidence="6 10" id="KW-0833">Ubl conjugation pathway</keyword>
<comment type="catalytic activity">
    <reaction evidence="1 10">
        <text>S-ubiquitinyl-[E2 ubiquitin-conjugating enzyme]-L-cysteine + [acceptor protein]-L-lysine = [E2 ubiquitin-conjugating enzyme]-L-cysteine + N(6)-ubiquitinyl-[acceptor protein]-L-lysine.</text>
        <dbReference type="EC" id="2.3.2.27"/>
    </reaction>
</comment>
<dbReference type="PROSITE" id="PS51157">
    <property type="entry name" value="ZF_UBR"/>
    <property type="match status" value="1"/>
</dbReference>
<feature type="region of interest" description="Disordered" evidence="11">
    <location>
        <begin position="1250"/>
        <end position="1284"/>
    </location>
</feature>
<keyword evidence="7 10" id="KW-0862">Zinc</keyword>
<comment type="function">
    <text evidence="10">Ubiquitin ligase protein which is a component of the N-end rule pathway. Recognizes and binds to proteins bearing specific N-terminal residues that are destabilizing according to the N-end rule, leading to their ubiquitination and subsequent degradation.</text>
</comment>
<keyword evidence="14" id="KW-1185">Reference proteome</keyword>
<gene>
    <name evidence="13" type="ORF">PDE001_LOCUS11139</name>
</gene>
<keyword evidence="4 10" id="KW-0479">Metal-binding</keyword>
<dbReference type="Gene3D" id="2.10.110.30">
    <property type="match status" value="1"/>
</dbReference>